<dbReference type="SUPFAM" id="SSF53474">
    <property type="entry name" value="alpha/beta-Hydrolases"/>
    <property type="match status" value="1"/>
</dbReference>
<evidence type="ECO:0000256" key="6">
    <source>
        <dbReference type="RuleBase" id="RU361156"/>
    </source>
</evidence>
<evidence type="ECO:0000313" key="8">
    <source>
        <dbReference type="Proteomes" id="UP000193067"/>
    </source>
</evidence>
<organism evidence="7 8">
    <name type="scientific">Trametes coccinea (strain BRFM310)</name>
    <name type="common">Pycnoporus coccineus</name>
    <dbReference type="NCBI Taxonomy" id="1353009"/>
    <lineage>
        <taxon>Eukaryota</taxon>
        <taxon>Fungi</taxon>
        <taxon>Dikarya</taxon>
        <taxon>Basidiomycota</taxon>
        <taxon>Agaricomycotina</taxon>
        <taxon>Agaricomycetes</taxon>
        <taxon>Polyporales</taxon>
        <taxon>Polyporaceae</taxon>
        <taxon>Trametes</taxon>
    </lineage>
</organism>
<dbReference type="PANTHER" id="PTHR11802:SF452">
    <property type="entry name" value="CARBOXYPEPTIDASE"/>
    <property type="match status" value="1"/>
</dbReference>
<keyword evidence="5" id="KW-0325">Glycoprotein</keyword>
<proteinExistence type="inferred from homology"/>
<dbReference type="Proteomes" id="UP000193067">
    <property type="component" value="Unassembled WGS sequence"/>
</dbReference>
<evidence type="ECO:0000256" key="3">
    <source>
        <dbReference type="ARBA" id="ARBA00022670"/>
    </source>
</evidence>
<dbReference type="GO" id="GO:0006508">
    <property type="term" value="P:proteolysis"/>
    <property type="evidence" value="ECO:0007669"/>
    <property type="project" value="UniProtKB-KW"/>
</dbReference>
<keyword evidence="8" id="KW-1185">Reference proteome</keyword>
<dbReference type="PANTHER" id="PTHR11802">
    <property type="entry name" value="SERINE PROTEASE FAMILY S10 SERINE CARBOXYPEPTIDASE"/>
    <property type="match status" value="1"/>
</dbReference>
<evidence type="ECO:0000256" key="5">
    <source>
        <dbReference type="ARBA" id="ARBA00023180"/>
    </source>
</evidence>
<feature type="chain" id="PRO_5011816055" description="Carboxypeptidase" evidence="6">
    <location>
        <begin position="20"/>
        <end position="542"/>
    </location>
</feature>
<reference evidence="7 8" key="1">
    <citation type="journal article" date="2015" name="Biotechnol. Biofuels">
        <title>Enhanced degradation of softwood versus hardwood by the white-rot fungus Pycnoporus coccineus.</title>
        <authorList>
            <person name="Couturier M."/>
            <person name="Navarro D."/>
            <person name="Chevret D."/>
            <person name="Henrissat B."/>
            <person name="Piumi F."/>
            <person name="Ruiz-Duenas F.J."/>
            <person name="Martinez A.T."/>
            <person name="Grigoriev I.V."/>
            <person name="Riley R."/>
            <person name="Lipzen A."/>
            <person name="Berrin J.G."/>
            <person name="Master E.R."/>
            <person name="Rosso M.N."/>
        </authorList>
    </citation>
    <scope>NUCLEOTIDE SEQUENCE [LARGE SCALE GENOMIC DNA]</scope>
    <source>
        <strain evidence="7 8">BRFM310</strain>
    </source>
</reference>
<dbReference type="PRINTS" id="PR00724">
    <property type="entry name" value="CRBOXYPTASEC"/>
</dbReference>
<dbReference type="InterPro" id="IPR001563">
    <property type="entry name" value="Peptidase_S10"/>
</dbReference>
<comment type="similarity">
    <text evidence="1 6">Belongs to the peptidase S10 family.</text>
</comment>
<dbReference type="EC" id="3.4.16.-" evidence="6"/>
<sequence>MKVSTTALLPLLAATAVLAVPTSDQILLNELGTVTNEWQHAAGDILREGERRVMKWIDGGREFVQQHGLTYELVSHPAFSEHHLRMTEPSLCDPAVKQVSGYLDIADDKHLFFWFFEARHNPEEAPLVLWLNGGPGCSSTTGLLFELGPCRIAEDGKNVTYHPHSWTESANVIFLDQPVNVGYSYADGSTSVNTTPVAAEDVWAFLELFLTRFPKYAKLPFHIAAESYGGMYAPSIASVVHHKNLGLAKNMPEFAPGLVHINLESVMIGNGITDPYVQMASVPDAACEGEFPVFDDPQSPQCQSMRTKVPTCQRLMKSCYTFDSKFTCVPALLYCNSQLMGPVMQTGKNVYDVRRSCDRSKDGDLCYKELQWIETWMNLPATKRALGVNPSIDFQSCNMEVNQAFAMQGDGARNRAKLLPELVESGIRLLIYAGDADMACNYIGNERWIEQLESKFHEEFAKTSKQPWVTLDKGEVAGWVRAAGGDGFTAGNVTYVQVHAAGHMVPFDQPEASLDLISRWLADVPLTLNVSDFAGRTPFGGW</sequence>
<keyword evidence="6" id="KW-0732">Signal</keyword>
<dbReference type="InterPro" id="IPR029058">
    <property type="entry name" value="AB_hydrolase_fold"/>
</dbReference>
<evidence type="ECO:0000256" key="4">
    <source>
        <dbReference type="ARBA" id="ARBA00022801"/>
    </source>
</evidence>
<dbReference type="AlphaFoldDB" id="A0A1Y2IX28"/>
<evidence type="ECO:0000313" key="7">
    <source>
        <dbReference type="EMBL" id="OSD05705.1"/>
    </source>
</evidence>
<evidence type="ECO:0000256" key="1">
    <source>
        <dbReference type="ARBA" id="ARBA00009431"/>
    </source>
</evidence>
<dbReference type="OrthoDB" id="443318at2759"/>
<dbReference type="GO" id="GO:0000324">
    <property type="term" value="C:fungal-type vacuole"/>
    <property type="evidence" value="ECO:0007669"/>
    <property type="project" value="TreeGrafter"/>
</dbReference>
<keyword evidence="2 6" id="KW-0121">Carboxypeptidase</keyword>
<name>A0A1Y2IX28_TRAC3</name>
<dbReference type="STRING" id="1353009.A0A1Y2IX28"/>
<gene>
    <name evidence="7" type="ORF">PYCCODRAFT_1432246</name>
</gene>
<feature type="signal peptide" evidence="6">
    <location>
        <begin position="1"/>
        <end position="19"/>
    </location>
</feature>
<dbReference type="Pfam" id="PF00450">
    <property type="entry name" value="Peptidase_S10"/>
    <property type="match status" value="1"/>
</dbReference>
<protein>
    <recommendedName>
        <fullName evidence="6">Carboxypeptidase</fullName>
        <ecNumber evidence="6">3.4.16.-</ecNumber>
    </recommendedName>
</protein>
<evidence type="ECO:0000256" key="2">
    <source>
        <dbReference type="ARBA" id="ARBA00022645"/>
    </source>
</evidence>
<accession>A0A1Y2IX28</accession>
<dbReference type="InterPro" id="IPR018202">
    <property type="entry name" value="Ser_caboxypep_ser_AS"/>
</dbReference>
<dbReference type="GO" id="GO:0004185">
    <property type="term" value="F:serine-type carboxypeptidase activity"/>
    <property type="evidence" value="ECO:0007669"/>
    <property type="project" value="UniProtKB-UniRule"/>
</dbReference>
<keyword evidence="4 6" id="KW-0378">Hydrolase</keyword>
<dbReference type="PROSITE" id="PS00131">
    <property type="entry name" value="CARBOXYPEPT_SER_SER"/>
    <property type="match status" value="1"/>
</dbReference>
<keyword evidence="3 6" id="KW-0645">Protease</keyword>
<dbReference type="Gene3D" id="1.10.287.410">
    <property type="match status" value="1"/>
</dbReference>
<dbReference type="Gene3D" id="3.40.50.1820">
    <property type="entry name" value="alpha/beta hydrolase"/>
    <property type="match status" value="1"/>
</dbReference>
<dbReference type="EMBL" id="KZ084092">
    <property type="protein sequence ID" value="OSD05705.1"/>
    <property type="molecule type" value="Genomic_DNA"/>
</dbReference>